<evidence type="ECO:0000256" key="1">
    <source>
        <dbReference type="SAM" id="MobiDB-lite"/>
    </source>
</evidence>
<name>A0A915KZ31_ROMCU</name>
<sequence>MVPKSWSTCLISVTIPLFKCFPCLHSFDQKATALTRTVWPLEFLRNRQRKRQGTNGNDNDQEKRQASNGRKNRTERQRFTSDPMTKLGSREEKQG</sequence>
<proteinExistence type="predicted"/>
<dbReference type="Proteomes" id="UP000887565">
    <property type="component" value="Unplaced"/>
</dbReference>
<reference evidence="3" key="1">
    <citation type="submission" date="2022-11" db="UniProtKB">
        <authorList>
            <consortium name="WormBaseParasite"/>
        </authorList>
    </citation>
    <scope>IDENTIFICATION</scope>
</reference>
<evidence type="ECO:0000313" key="3">
    <source>
        <dbReference type="WBParaSite" id="nRc.2.0.1.t43440-RA"/>
    </source>
</evidence>
<dbReference type="WBParaSite" id="nRc.2.0.1.t43440-RA">
    <property type="protein sequence ID" value="nRc.2.0.1.t43440-RA"/>
    <property type="gene ID" value="nRc.2.0.1.g43440"/>
</dbReference>
<organism evidence="2 3">
    <name type="scientific">Romanomermis culicivorax</name>
    <name type="common">Nematode worm</name>
    <dbReference type="NCBI Taxonomy" id="13658"/>
    <lineage>
        <taxon>Eukaryota</taxon>
        <taxon>Metazoa</taxon>
        <taxon>Ecdysozoa</taxon>
        <taxon>Nematoda</taxon>
        <taxon>Enoplea</taxon>
        <taxon>Dorylaimia</taxon>
        <taxon>Mermithida</taxon>
        <taxon>Mermithoidea</taxon>
        <taxon>Mermithidae</taxon>
        <taxon>Romanomermis</taxon>
    </lineage>
</organism>
<feature type="region of interest" description="Disordered" evidence="1">
    <location>
        <begin position="45"/>
        <end position="95"/>
    </location>
</feature>
<protein>
    <submittedName>
        <fullName evidence="3">Secreted protein</fullName>
    </submittedName>
</protein>
<dbReference type="AlphaFoldDB" id="A0A915KZ31"/>
<keyword evidence="2" id="KW-1185">Reference proteome</keyword>
<accession>A0A915KZ31</accession>
<evidence type="ECO:0000313" key="2">
    <source>
        <dbReference type="Proteomes" id="UP000887565"/>
    </source>
</evidence>